<evidence type="ECO:0000256" key="2">
    <source>
        <dbReference type="ARBA" id="ARBA00023002"/>
    </source>
</evidence>
<sequence length="291" mass="30960">MKIAFLGLGNMGYPMAGHLAEKFSDEYAIAVFNRSHEKALAWQAKHPGWALTLSEAVADADVILMCLGRDEDVLSIVESAAFYQQLKPGAIVIDHTTTSAQLSQHVCAFLQPYQAAFIDAPVSGGVDGANNACLSAMVGGDAAIIDKVKPLLAAYCQQITHIGGVGSGQLCKMVNQICIAGVLSGLSEGLTFAKAQGIDANKVLTAISQGAAQSWQMQNRGQTMLERQFDFGFAIEWFIKDLGYCLAQAQATQTPLPATASTFEQFQAIAESAARLDTSALITYYDGLSHS</sequence>
<feature type="domain" description="6-phosphogluconate dehydrogenase NADP-binding" evidence="5">
    <location>
        <begin position="2"/>
        <end position="163"/>
    </location>
</feature>
<dbReference type="InParanoid" id="A0A6N7F3Y1"/>
<name>A0A6N7F3Y1_9GAMM</name>
<reference evidence="7 8" key="1">
    <citation type="submission" date="2019-10" db="EMBL/GenBank/DDBJ databases">
        <title>Cardiobacteriales fam. a chemoheterotrophic member of the order Cardiobacteriales, and proposal of Cardiobacteriales fam. nov.</title>
        <authorList>
            <person name="Wang C."/>
        </authorList>
    </citation>
    <scope>NUCLEOTIDE SEQUENCE [LARGE SCALE GENOMIC DNA]</scope>
    <source>
        <strain evidence="7 8">ML27</strain>
    </source>
</reference>
<feature type="active site" evidence="4">
    <location>
        <position position="172"/>
    </location>
</feature>
<evidence type="ECO:0000256" key="4">
    <source>
        <dbReference type="PIRSR" id="PIRSR000103-1"/>
    </source>
</evidence>
<dbReference type="PANTHER" id="PTHR43060:SF15">
    <property type="entry name" value="3-HYDROXYISOBUTYRATE DEHYDROGENASE-LIKE 1, MITOCHONDRIAL-RELATED"/>
    <property type="match status" value="1"/>
</dbReference>
<evidence type="ECO:0000313" key="8">
    <source>
        <dbReference type="Proteomes" id="UP000471298"/>
    </source>
</evidence>
<protein>
    <submittedName>
        <fullName evidence="7">NAD-binding protein</fullName>
    </submittedName>
</protein>
<feature type="domain" description="3-hydroxyisobutyrate dehydrogenase-like NAD-binding" evidence="6">
    <location>
        <begin position="166"/>
        <end position="285"/>
    </location>
</feature>
<evidence type="ECO:0000259" key="6">
    <source>
        <dbReference type="Pfam" id="PF14833"/>
    </source>
</evidence>
<dbReference type="SUPFAM" id="SSF51735">
    <property type="entry name" value="NAD(P)-binding Rossmann-fold domains"/>
    <property type="match status" value="1"/>
</dbReference>
<dbReference type="Proteomes" id="UP000471298">
    <property type="component" value="Unassembled WGS sequence"/>
</dbReference>
<evidence type="ECO:0000313" key="7">
    <source>
        <dbReference type="EMBL" id="MPV86586.1"/>
    </source>
</evidence>
<dbReference type="RefSeq" id="WP_152810578.1">
    <property type="nucleotide sequence ID" value="NZ_WHNW01000008.1"/>
</dbReference>
<proteinExistence type="inferred from homology"/>
<dbReference type="GO" id="GO:0016054">
    <property type="term" value="P:organic acid catabolic process"/>
    <property type="evidence" value="ECO:0007669"/>
    <property type="project" value="UniProtKB-ARBA"/>
</dbReference>
<dbReference type="InterPro" id="IPR015815">
    <property type="entry name" value="HIBADH-related"/>
</dbReference>
<dbReference type="Pfam" id="PF14833">
    <property type="entry name" value="NAD_binding_11"/>
    <property type="match status" value="1"/>
</dbReference>
<dbReference type="InterPro" id="IPR008927">
    <property type="entry name" value="6-PGluconate_DH-like_C_sf"/>
</dbReference>
<dbReference type="InterPro" id="IPR036291">
    <property type="entry name" value="NAD(P)-bd_dom_sf"/>
</dbReference>
<dbReference type="GO" id="GO:0051287">
    <property type="term" value="F:NAD binding"/>
    <property type="evidence" value="ECO:0007669"/>
    <property type="project" value="InterPro"/>
</dbReference>
<dbReference type="InterPro" id="IPR002204">
    <property type="entry name" value="3-OH-isobutyrate_DH-rel_CS"/>
</dbReference>
<dbReference type="InterPro" id="IPR013328">
    <property type="entry name" value="6PGD_dom2"/>
</dbReference>
<dbReference type="InterPro" id="IPR029154">
    <property type="entry name" value="HIBADH-like_NADP-bd"/>
</dbReference>
<dbReference type="GO" id="GO:0050661">
    <property type="term" value="F:NADP binding"/>
    <property type="evidence" value="ECO:0007669"/>
    <property type="project" value="InterPro"/>
</dbReference>
<dbReference type="FunCoup" id="A0A6N7F3Y1">
    <property type="interactions" value="366"/>
</dbReference>
<evidence type="ECO:0000256" key="1">
    <source>
        <dbReference type="ARBA" id="ARBA00009080"/>
    </source>
</evidence>
<dbReference type="EMBL" id="WHNW01000008">
    <property type="protein sequence ID" value="MPV86586.1"/>
    <property type="molecule type" value="Genomic_DNA"/>
</dbReference>
<organism evidence="7 8">
    <name type="scientific">Ostreibacterium oceani</name>
    <dbReference type="NCBI Taxonomy" id="2654998"/>
    <lineage>
        <taxon>Bacteria</taxon>
        <taxon>Pseudomonadati</taxon>
        <taxon>Pseudomonadota</taxon>
        <taxon>Gammaproteobacteria</taxon>
        <taxon>Cardiobacteriales</taxon>
        <taxon>Ostreibacteriaceae</taxon>
        <taxon>Ostreibacterium</taxon>
    </lineage>
</organism>
<dbReference type="SUPFAM" id="SSF48179">
    <property type="entry name" value="6-phosphogluconate dehydrogenase C-terminal domain-like"/>
    <property type="match status" value="1"/>
</dbReference>
<comment type="similarity">
    <text evidence="1">Belongs to the HIBADH-related family.</text>
</comment>
<keyword evidence="8" id="KW-1185">Reference proteome</keyword>
<keyword evidence="3" id="KW-0520">NAD</keyword>
<dbReference type="PIRSF" id="PIRSF000103">
    <property type="entry name" value="HIBADH"/>
    <property type="match status" value="1"/>
</dbReference>
<dbReference type="InterPro" id="IPR006115">
    <property type="entry name" value="6PGDH_NADP-bd"/>
</dbReference>
<dbReference type="Pfam" id="PF03446">
    <property type="entry name" value="NAD_binding_2"/>
    <property type="match status" value="1"/>
</dbReference>
<keyword evidence="2" id="KW-0560">Oxidoreductase</keyword>
<dbReference type="Gene3D" id="3.40.50.720">
    <property type="entry name" value="NAD(P)-binding Rossmann-like Domain"/>
    <property type="match status" value="1"/>
</dbReference>
<evidence type="ECO:0000256" key="3">
    <source>
        <dbReference type="ARBA" id="ARBA00023027"/>
    </source>
</evidence>
<accession>A0A6N7F3Y1</accession>
<gene>
    <name evidence="7" type="ORF">GCU85_07565</name>
</gene>
<dbReference type="Gene3D" id="1.10.1040.10">
    <property type="entry name" value="N-(1-d-carboxylethyl)-l-norvaline Dehydrogenase, domain 2"/>
    <property type="match status" value="1"/>
</dbReference>
<dbReference type="AlphaFoldDB" id="A0A6N7F3Y1"/>
<dbReference type="GO" id="GO:0016491">
    <property type="term" value="F:oxidoreductase activity"/>
    <property type="evidence" value="ECO:0007669"/>
    <property type="project" value="UniProtKB-KW"/>
</dbReference>
<dbReference type="PANTHER" id="PTHR43060">
    <property type="entry name" value="3-HYDROXYISOBUTYRATE DEHYDROGENASE-LIKE 1, MITOCHONDRIAL-RELATED"/>
    <property type="match status" value="1"/>
</dbReference>
<dbReference type="PROSITE" id="PS00895">
    <property type="entry name" value="3_HYDROXYISOBUT_DH"/>
    <property type="match status" value="1"/>
</dbReference>
<comment type="caution">
    <text evidence="7">The sequence shown here is derived from an EMBL/GenBank/DDBJ whole genome shotgun (WGS) entry which is preliminary data.</text>
</comment>
<evidence type="ECO:0000259" key="5">
    <source>
        <dbReference type="Pfam" id="PF03446"/>
    </source>
</evidence>